<reference evidence="1 2" key="1">
    <citation type="journal article" date="2008" name="PLoS Genet.">
        <title>Genomic islands in the pathogenic filamentous fungus Aspergillus fumigatus.</title>
        <authorList>
            <person name="Fedorova N.D."/>
            <person name="Khaldi N."/>
            <person name="Joardar V.S."/>
            <person name="Maiti R."/>
            <person name="Amedeo P."/>
            <person name="Anderson M.J."/>
            <person name="Crabtree J."/>
            <person name="Silva J.C."/>
            <person name="Badger J.H."/>
            <person name="Albarraq A."/>
            <person name="Angiuoli S."/>
            <person name="Bussey H."/>
            <person name="Bowyer P."/>
            <person name="Cotty P.J."/>
            <person name="Dyer P.S."/>
            <person name="Egan A."/>
            <person name="Galens K."/>
            <person name="Fraser-Liggett C.M."/>
            <person name="Haas B.J."/>
            <person name="Inman J.M."/>
            <person name="Kent R."/>
            <person name="Lemieux S."/>
            <person name="Malavazi I."/>
            <person name="Orvis J."/>
            <person name="Roemer T."/>
            <person name="Ronning C.M."/>
            <person name="Sundaram J.P."/>
            <person name="Sutton G."/>
            <person name="Turner G."/>
            <person name="Venter J.C."/>
            <person name="White O.R."/>
            <person name="Whitty B.R."/>
            <person name="Youngman P."/>
            <person name="Wolfe K.H."/>
            <person name="Goldman G.H."/>
            <person name="Wortman J.R."/>
            <person name="Jiang B."/>
            <person name="Denning D.W."/>
            <person name="Nierman W.C."/>
        </authorList>
    </citation>
    <scope>NUCLEOTIDE SEQUENCE [LARGE SCALE GENOMIC DNA]</scope>
    <source>
        <strain evidence="2">ATCC 1007 / CBS 513.65 / DSM 816 / NCTC 3887 / NRRL 1</strain>
    </source>
</reference>
<organism evidence="1 2">
    <name type="scientific">Aspergillus clavatus (strain ATCC 1007 / CBS 513.65 / DSM 816 / NCTC 3887 / NRRL 1 / QM 1276 / 107)</name>
    <dbReference type="NCBI Taxonomy" id="344612"/>
    <lineage>
        <taxon>Eukaryota</taxon>
        <taxon>Fungi</taxon>
        <taxon>Dikarya</taxon>
        <taxon>Ascomycota</taxon>
        <taxon>Pezizomycotina</taxon>
        <taxon>Eurotiomycetes</taxon>
        <taxon>Eurotiomycetidae</taxon>
        <taxon>Eurotiales</taxon>
        <taxon>Aspergillaceae</taxon>
        <taxon>Aspergillus</taxon>
        <taxon>Aspergillus subgen. Fumigati</taxon>
    </lineage>
</organism>
<dbReference type="RefSeq" id="XP_001273396.1">
    <property type="nucleotide sequence ID" value="XM_001273395.1"/>
</dbReference>
<sequence>MLTDNIRKLFAKHPNAQASYEPLGAFKDLISADLDLQVSTALSQFKALVAIAQKTWASTAMKKLYTAVVIKENQDAIADFIHNVATYISYDKTGMLA</sequence>
<dbReference type="EMBL" id="DS027051">
    <property type="protein sequence ID" value="EAW11970.1"/>
    <property type="molecule type" value="Genomic_DNA"/>
</dbReference>
<dbReference type="GeneID" id="4705497"/>
<accession>A1CDP3</accession>
<keyword evidence="2" id="KW-1185">Reference proteome</keyword>
<evidence type="ECO:0000313" key="2">
    <source>
        <dbReference type="Proteomes" id="UP000006701"/>
    </source>
</evidence>
<dbReference type="AlphaFoldDB" id="A1CDP3"/>
<dbReference type="HOGENOM" id="CLU_2346277_0_0_1"/>
<dbReference type="VEuPathDB" id="FungiDB:ACLA_007290"/>
<name>A1CDP3_ASPCL</name>
<evidence type="ECO:0000313" key="1">
    <source>
        <dbReference type="EMBL" id="EAW11970.1"/>
    </source>
</evidence>
<dbReference type="Proteomes" id="UP000006701">
    <property type="component" value="Unassembled WGS sequence"/>
</dbReference>
<gene>
    <name evidence="1" type="ORF">ACLA_007290</name>
</gene>
<dbReference type="KEGG" id="act:ACLA_007290"/>
<proteinExistence type="predicted"/>
<protein>
    <submittedName>
        <fullName evidence="1">Uncharacterized protein</fullName>
    </submittedName>
</protein>
<dbReference type="OrthoDB" id="73875at2759"/>